<dbReference type="Proteomes" id="UP000187203">
    <property type="component" value="Unassembled WGS sequence"/>
</dbReference>
<dbReference type="AlphaFoldDB" id="A0A1R3IQA4"/>
<accession>A0A1R3IQA4</accession>
<name>A0A1R3IQA4_9ROSI</name>
<organism evidence="1 2">
    <name type="scientific">Corchorus olitorius</name>
    <dbReference type="NCBI Taxonomy" id="93759"/>
    <lineage>
        <taxon>Eukaryota</taxon>
        <taxon>Viridiplantae</taxon>
        <taxon>Streptophyta</taxon>
        <taxon>Embryophyta</taxon>
        <taxon>Tracheophyta</taxon>
        <taxon>Spermatophyta</taxon>
        <taxon>Magnoliopsida</taxon>
        <taxon>eudicotyledons</taxon>
        <taxon>Gunneridae</taxon>
        <taxon>Pentapetalae</taxon>
        <taxon>rosids</taxon>
        <taxon>malvids</taxon>
        <taxon>Malvales</taxon>
        <taxon>Malvaceae</taxon>
        <taxon>Grewioideae</taxon>
        <taxon>Apeibeae</taxon>
        <taxon>Corchorus</taxon>
    </lineage>
</organism>
<reference evidence="2" key="1">
    <citation type="submission" date="2013-09" db="EMBL/GenBank/DDBJ databases">
        <title>Corchorus olitorius genome sequencing.</title>
        <authorList>
            <person name="Alam M."/>
            <person name="Haque M.S."/>
            <person name="Islam M.S."/>
            <person name="Emdad E.M."/>
            <person name="Islam M.M."/>
            <person name="Ahmed B."/>
            <person name="Halim A."/>
            <person name="Hossen Q.M.M."/>
            <person name="Hossain M.Z."/>
            <person name="Ahmed R."/>
            <person name="Khan M.M."/>
            <person name="Islam R."/>
            <person name="Rashid M.M."/>
            <person name="Khan S.A."/>
            <person name="Rahman M.S."/>
            <person name="Alam M."/>
            <person name="Yahiya A.S."/>
            <person name="Khan M.S."/>
            <person name="Azam M.S."/>
            <person name="Haque T."/>
            <person name="Lashkar M.Z.H."/>
            <person name="Akhand A.I."/>
            <person name="Morshed G."/>
            <person name="Roy S."/>
            <person name="Uddin K.S."/>
            <person name="Rabeya T."/>
            <person name="Hossain A.S."/>
            <person name="Chowdhury A."/>
            <person name="Snigdha A.R."/>
            <person name="Mortoza M.S."/>
            <person name="Matin S.A."/>
            <person name="Hoque S.M.E."/>
            <person name="Islam M.K."/>
            <person name="Roy D.K."/>
            <person name="Haider R."/>
            <person name="Moosa M.M."/>
            <person name="Elias S.M."/>
            <person name="Hasan A.M."/>
            <person name="Jahan S."/>
            <person name="Shafiuddin M."/>
            <person name="Mahmood N."/>
            <person name="Shommy N.S."/>
        </authorList>
    </citation>
    <scope>NUCLEOTIDE SEQUENCE [LARGE SCALE GENOMIC DNA]</scope>
    <source>
        <strain evidence="2">cv. O-4</strain>
    </source>
</reference>
<evidence type="ECO:0000313" key="1">
    <source>
        <dbReference type="EMBL" id="OMO84744.1"/>
    </source>
</evidence>
<keyword evidence="2" id="KW-1185">Reference proteome</keyword>
<dbReference type="EMBL" id="AWUE01017814">
    <property type="protein sequence ID" value="OMO84744.1"/>
    <property type="molecule type" value="Genomic_DNA"/>
</dbReference>
<evidence type="ECO:0000313" key="2">
    <source>
        <dbReference type="Proteomes" id="UP000187203"/>
    </source>
</evidence>
<gene>
    <name evidence="1" type="ORF">COLO4_21868</name>
</gene>
<comment type="caution">
    <text evidence="1">The sequence shown here is derived from an EMBL/GenBank/DDBJ whole genome shotgun (WGS) entry which is preliminary data.</text>
</comment>
<proteinExistence type="predicted"/>
<protein>
    <submittedName>
        <fullName evidence="1">Uncharacterized protein</fullName>
    </submittedName>
</protein>
<sequence length="168" mass="18074">MILRGRQVGRAIVIDDDSCEILSRNPRVAAPPIVESSSMNGPRIREGSVGVVARSGEEGSRFEAEIRELYRDLGLPDSMGLANQNHNLRESVTAIKGKAKQTSADYQGISSTESSTPFNFCFKSGSQQQNLRGGAGRGQQISNSISSPSISATSLCAGRADYFKWVGY</sequence>